<accession>A0A5C6C9W1</accession>
<gene>
    <name evidence="2" type="ORF">Pla52o_39530</name>
</gene>
<reference evidence="2 3" key="1">
    <citation type="submission" date="2019-02" db="EMBL/GenBank/DDBJ databases">
        <title>Deep-cultivation of Planctomycetes and their phenomic and genomic characterization uncovers novel biology.</title>
        <authorList>
            <person name="Wiegand S."/>
            <person name="Jogler M."/>
            <person name="Boedeker C."/>
            <person name="Pinto D."/>
            <person name="Vollmers J."/>
            <person name="Rivas-Marin E."/>
            <person name="Kohn T."/>
            <person name="Peeters S.H."/>
            <person name="Heuer A."/>
            <person name="Rast P."/>
            <person name="Oberbeckmann S."/>
            <person name="Bunk B."/>
            <person name="Jeske O."/>
            <person name="Meyerdierks A."/>
            <person name="Storesund J.E."/>
            <person name="Kallscheuer N."/>
            <person name="Luecker S."/>
            <person name="Lage O.M."/>
            <person name="Pohl T."/>
            <person name="Merkel B.J."/>
            <person name="Hornburger P."/>
            <person name="Mueller R.-W."/>
            <person name="Bruemmer F."/>
            <person name="Labrenz M."/>
            <person name="Spormann A.M."/>
            <person name="Op Den Camp H."/>
            <person name="Overmann J."/>
            <person name="Amann R."/>
            <person name="Jetten M.S.M."/>
            <person name="Mascher T."/>
            <person name="Medema M.H."/>
            <person name="Devos D.P."/>
            <person name="Kaster A.-K."/>
            <person name="Ovreas L."/>
            <person name="Rohde M."/>
            <person name="Galperin M.Y."/>
            <person name="Jogler C."/>
        </authorList>
    </citation>
    <scope>NUCLEOTIDE SEQUENCE [LARGE SCALE GENOMIC DNA]</scope>
    <source>
        <strain evidence="2 3">Pla52o</strain>
    </source>
</reference>
<feature type="compositionally biased region" description="Basic and acidic residues" evidence="1">
    <location>
        <begin position="138"/>
        <end position="153"/>
    </location>
</feature>
<protein>
    <submittedName>
        <fullName evidence="2">Uncharacterized protein</fullName>
    </submittedName>
</protein>
<comment type="caution">
    <text evidence="2">The sequence shown here is derived from an EMBL/GenBank/DDBJ whole genome shotgun (WGS) entry which is preliminary data.</text>
</comment>
<evidence type="ECO:0000313" key="3">
    <source>
        <dbReference type="Proteomes" id="UP000316304"/>
    </source>
</evidence>
<evidence type="ECO:0000256" key="1">
    <source>
        <dbReference type="SAM" id="MobiDB-lite"/>
    </source>
</evidence>
<dbReference type="Proteomes" id="UP000316304">
    <property type="component" value="Unassembled WGS sequence"/>
</dbReference>
<keyword evidence="3" id="KW-1185">Reference proteome</keyword>
<sequence length="153" mass="16724">MKKLVTFGLDGTLAQTKSPLDDEMAERLTGVLSIVDVAVISGGAWPQFEKQVLAQLPDHAKLEQLSILPACGTKFYRFIGEWTPIDSEDFDAAQKAKIISALGNAIHVTETEVENVWGEPLEDRGSQITFSGLASQGSDRRERKVGSELHQAK</sequence>
<feature type="region of interest" description="Disordered" evidence="1">
    <location>
        <begin position="132"/>
        <end position="153"/>
    </location>
</feature>
<dbReference type="InterPro" id="IPR023214">
    <property type="entry name" value="HAD_sf"/>
</dbReference>
<dbReference type="AlphaFoldDB" id="A0A5C6C9W1"/>
<dbReference type="InterPro" id="IPR036412">
    <property type="entry name" value="HAD-like_sf"/>
</dbReference>
<dbReference type="SUPFAM" id="SSF56784">
    <property type="entry name" value="HAD-like"/>
    <property type="match status" value="1"/>
</dbReference>
<dbReference type="RefSeq" id="WP_197169345.1">
    <property type="nucleotide sequence ID" value="NZ_SJPT01000007.1"/>
</dbReference>
<name>A0A5C6C9W1_9BACT</name>
<proteinExistence type="predicted"/>
<dbReference type="Gene3D" id="3.40.50.1000">
    <property type="entry name" value="HAD superfamily/HAD-like"/>
    <property type="match status" value="1"/>
</dbReference>
<dbReference type="EMBL" id="SJPT01000007">
    <property type="protein sequence ID" value="TWU20922.1"/>
    <property type="molecule type" value="Genomic_DNA"/>
</dbReference>
<evidence type="ECO:0000313" key="2">
    <source>
        <dbReference type="EMBL" id="TWU20922.1"/>
    </source>
</evidence>
<organism evidence="2 3">
    <name type="scientific">Novipirellula galeiformis</name>
    <dbReference type="NCBI Taxonomy" id="2528004"/>
    <lineage>
        <taxon>Bacteria</taxon>
        <taxon>Pseudomonadati</taxon>
        <taxon>Planctomycetota</taxon>
        <taxon>Planctomycetia</taxon>
        <taxon>Pirellulales</taxon>
        <taxon>Pirellulaceae</taxon>
        <taxon>Novipirellula</taxon>
    </lineage>
</organism>